<dbReference type="InterPro" id="IPR000835">
    <property type="entry name" value="HTH_MarR-typ"/>
</dbReference>
<dbReference type="InterPro" id="IPR036388">
    <property type="entry name" value="WH-like_DNA-bd_sf"/>
</dbReference>
<accession>A0A846MM95</accession>
<evidence type="ECO:0000256" key="2">
    <source>
        <dbReference type="ARBA" id="ARBA00023125"/>
    </source>
</evidence>
<dbReference type="PANTHER" id="PTHR42756:SF1">
    <property type="entry name" value="TRANSCRIPTIONAL REPRESSOR OF EMRAB OPERON"/>
    <property type="match status" value="1"/>
</dbReference>
<evidence type="ECO:0000313" key="5">
    <source>
        <dbReference type="EMBL" id="NIK72552.1"/>
    </source>
</evidence>
<keyword evidence="2 5" id="KW-0238">DNA-binding</keyword>
<dbReference type="SMART" id="SM00347">
    <property type="entry name" value="HTH_MARR"/>
    <property type="match status" value="1"/>
</dbReference>
<dbReference type="PROSITE" id="PS50995">
    <property type="entry name" value="HTH_MARR_2"/>
    <property type="match status" value="1"/>
</dbReference>
<feature type="domain" description="HTH marR-type" evidence="4">
    <location>
        <begin position="1"/>
        <end position="140"/>
    </location>
</feature>
<keyword evidence="3" id="KW-0804">Transcription</keyword>
<name>A0A846MM95_9BACT</name>
<dbReference type="RefSeq" id="WP_166917878.1">
    <property type="nucleotide sequence ID" value="NZ_JAASRN010000001.1"/>
</dbReference>
<dbReference type="SUPFAM" id="SSF46785">
    <property type="entry name" value="Winged helix' DNA-binding domain"/>
    <property type="match status" value="1"/>
</dbReference>
<gene>
    <name evidence="5" type="ORF">FHS56_000038</name>
</gene>
<evidence type="ECO:0000256" key="1">
    <source>
        <dbReference type="ARBA" id="ARBA00023015"/>
    </source>
</evidence>
<dbReference type="Proteomes" id="UP000537126">
    <property type="component" value="Unassembled WGS sequence"/>
</dbReference>
<dbReference type="GO" id="GO:0003677">
    <property type="term" value="F:DNA binding"/>
    <property type="evidence" value="ECO:0007669"/>
    <property type="project" value="UniProtKB-KW"/>
</dbReference>
<comment type="caution">
    <text evidence="5">The sequence shown here is derived from an EMBL/GenBank/DDBJ whole genome shotgun (WGS) entry which is preliminary data.</text>
</comment>
<keyword evidence="1" id="KW-0805">Transcription regulation</keyword>
<evidence type="ECO:0000313" key="6">
    <source>
        <dbReference type="Proteomes" id="UP000537126"/>
    </source>
</evidence>
<evidence type="ECO:0000259" key="4">
    <source>
        <dbReference type="PROSITE" id="PS50995"/>
    </source>
</evidence>
<reference evidence="5 6" key="1">
    <citation type="submission" date="2020-03" db="EMBL/GenBank/DDBJ databases">
        <title>Genomic Encyclopedia of Type Strains, Phase IV (KMG-IV): sequencing the most valuable type-strain genomes for metagenomic binning, comparative biology and taxonomic classification.</title>
        <authorList>
            <person name="Goeker M."/>
        </authorList>
    </citation>
    <scope>NUCLEOTIDE SEQUENCE [LARGE SCALE GENOMIC DNA]</scope>
    <source>
        <strain evidence="5 6">DSM 5718</strain>
    </source>
</reference>
<dbReference type="PANTHER" id="PTHR42756">
    <property type="entry name" value="TRANSCRIPTIONAL REGULATOR, MARR"/>
    <property type="match status" value="1"/>
</dbReference>
<keyword evidence="6" id="KW-1185">Reference proteome</keyword>
<dbReference type="GO" id="GO:0003700">
    <property type="term" value="F:DNA-binding transcription factor activity"/>
    <property type="evidence" value="ECO:0007669"/>
    <property type="project" value="InterPro"/>
</dbReference>
<proteinExistence type="predicted"/>
<dbReference type="Gene3D" id="1.10.10.10">
    <property type="entry name" value="Winged helix-like DNA-binding domain superfamily/Winged helix DNA-binding domain"/>
    <property type="match status" value="1"/>
</dbReference>
<dbReference type="Pfam" id="PF01047">
    <property type="entry name" value="MarR"/>
    <property type="match status" value="1"/>
</dbReference>
<evidence type="ECO:0000256" key="3">
    <source>
        <dbReference type="ARBA" id="ARBA00023163"/>
    </source>
</evidence>
<dbReference type="InterPro" id="IPR036390">
    <property type="entry name" value="WH_DNA-bd_sf"/>
</dbReference>
<sequence>MDKAAKERQAIGLFFYLLSKMYNRTLAYELHFTPLDRHFHTLWLIYEHKSQISQQALADLLKIDKAAMTRIVRDLEKKGMIVRRENPHDGRSYWLALSRKGEQTAKDALEAIDELHTEVFMGFSPDEEKQFMQMLERVYKNLTLQPESDAFLCFLKSTRESQKS</sequence>
<protein>
    <submittedName>
        <fullName evidence="5">DNA-binding MarR family transcriptional regulator</fullName>
    </submittedName>
</protein>
<organism evidence="5 6">
    <name type="scientific">Thermonema lapsum</name>
    <dbReference type="NCBI Taxonomy" id="28195"/>
    <lineage>
        <taxon>Bacteria</taxon>
        <taxon>Pseudomonadati</taxon>
        <taxon>Bacteroidota</taxon>
        <taxon>Cytophagia</taxon>
        <taxon>Cytophagales</taxon>
        <taxon>Thermonemataceae</taxon>
        <taxon>Thermonema</taxon>
    </lineage>
</organism>
<dbReference type="AlphaFoldDB" id="A0A846MM95"/>
<dbReference type="PRINTS" id="PR00598">
    <property type="entry name" value="HTHMARR"/>
</dbReference>
<dbReference type="EMBL" id="JAASRN010000001">
    <property type="protein sequence ID" value="NIK72552.1"/>
    <property type="molecule type" value="Genomic_DNA"/>
</dbReference>